<dbReference type="PROSITE" id="PS51186">
    <property type="entry name" value="GNAT"/>
    <property type="match status" value="1"/>
</dbReference>
<keyword evidence="5" id="KW-1185">Reference proteome</keyword>
<dbReference type="CDD" id="cd04301">
    <property type="entry name" value="NAT_SF"/>
    <property type="match status" value="1"/>
</dbReference>
<sequence length="151" mass="17131">MLDFRIIEYGSCDYHDMVALRDEVLRKPLGLTFSTEYLQQEMNDILVGGFQQLNEKQLLAGCCILSPFSENTVQLRQMAVSPSLQGKGIGREIIQFAETTAVNNGFGILTMHARKEAIGFYRKLGYEICGEEFTEVGIPHYEMRKNLIKSI</sequence>
<evidence type="ECO:0000256" key="2">
    <source>
        <dbReference type="ARBA" id="ARBA00023315"/>
    </source>
</evidence>
<dbReference type="GO" id="GO:0016747">
    <property type="term" value="F:acyltransferase activity, transferring groups other than amino-acyl groups"/>
    <property type="evidence" value="ECO:0007669"/>
    <property type="project" value="InterPro"/>
</dbReference>
<accession>A0A848GD38</accession>
<name>A0A848GD38_9BACT</name>
<feature type="domain" description="N-acetyltransferase" evidence="3">
    <location>
        <begin position="2"/>
        <end position="148"/>
    </location>
</feature>
<reference evidence="4 5" key="1">
    <citation type="submission" date="2020-04" db="EMBL/GenBank/DDBJ databases">
        <title>Chitinophaga sp. G-6-1-13 sp. nov., isolated from soil.</title>
        <authorList>
            <person name="Dahal R.H."/>
            <person name="Chaudhary D.K."/>
        </authorList>
    </citation>
    <scope>NUCLEOTIDE SEQUENCE [LARGE SCALE GENOMIC DNA]</scope>
    <source>
        <strain evidence="4 5">G-6-1-13</strain>
    </source>
</reference>
<keyword evidence="1 4" id="KW-0808">Transferase</keyword>
<comment type="caution">
    <text evidence="4">The sequence shown here is derived from an EMBL/GenBank/DDBJ whole genome shotgun (WGS) entry which is preliminary data.</text>
</comment>
<dbReference type="SUPFAM" id="SSF55729">
    <property type="entry name" value="Acyl-CoA N-acyltransferases (Nat)"/>
    <property type="match status" value="1"/>
</dbReference>
<organism evidence="4 5">
    <name type="scientific">Chitinophaga fulva</name>
    <dbReference type="NCBI Taxonomy" id="2728842"/>
    <lineage>
        <taxon>Bacteria</taxon>
        <taxon>Pseudomonadati</taxon>
        <taxon>Bacteroidota</taxon>
        <taxon>Chitinophagia</taxon>
        <taxon>Chitinophagales</taxon>
        <taxon>Chitinophagaceae</taxon>
        <taxon>Chitinophaga</taxon>
    </lineage>
</organism>
<dbReference type="EMBL" id="JABBGC010000001">
    <property type="protein sequence ID" value="NML36575.1"/>
    <property type="molecule type" value="Genomic_DNA"/>
</dbReference>
<evidence type="ECO:0000313" key="5">
    <source>
        <dbReference type="Proteomes" id="UP000583266"/>
    </source>
</evidence>
<dbReference type="RefSeq" id="WP_169223690.1">
    <property type="nucleotide sequence ID" value="NZ_JABBGC010000001.1"/>
</dbReference>
<gene>
    <name evidence="4" type="ORF">HHL17_05135</name>
</gene>
<proteinExistence type="predicted"/>
<dbReference type="InterPro" id="IPR000182">
    <property type="entry name" value="GNAT_dom"/>
</dbReference>
<dbReference type="PANTHER" id="PTHR43877:SF2">
    <property type="entry name" value="AMINOALKYLPHOSPHONATE N-ACETYLTRANSFERASE-RELATED"/>
    <property type="match status" value="1"/>
</dbReference>
<evidence type="ECO:0000259" key="3">
    <source>
        <dbReference type="PROSITE" id="PS51186"/>
    </source>
</evidence>
<dbReference type="Pfam" id="PF13673">
    <property type="entry name" value="Acetyltransf_10"/>
    <property type="match status" value="1"/>
</dbReference>
<evidence type="ECO:0000313" key="4">
    <source>
        <dbReference type="EMBL" id="NML36575.1"/>
    </source>
</evidence>
<dbReference type="AlphaFoldDB" id="A0A848GD38"/>
<dbReference type="InterPro" id="IPR050832">
    <property type="entry name" value="Bact_Acetyltransf"/>
</dbReference>
<protein>
    <submittedName>
        <fullName evidence="4">GNAT family N-acetyltransferase</fullName>
    </submittedName>
</protein>
<evidence type="ECO:0000256" key="1">
    <source>
        <dbReference type="ARBA" id="ARBA00022679"/>
    </source>
</evidence>
<dbReference type="Proteomes" id="UP000583266">
    <property type="component" value="Unassembled WGS sequence"/>
</dbReference>
<keyword evidence="2" id="KW-0012">Acyltransferase</keyword>
<dbReference type="InterPro" id="IPR016181">
    <property type="entry name" value="Acyl_CoA_acyltransferase"/>
</dbReference>
<dbReference type="PANTHER" id="PTHR43877">
    <property type="entry name" value="AMINOALKYLPHOSPHONATE N-ACETYLTRANSFERASE-RELATED-RELATED"/>
    <property type="match status" value="1"/>
</dbReference>
<dbReference type="Gene3D" id="3.40.630.30">
    <property type="match status" value="1"/>
</dbReference>